<dbReference type="SUPFAM" id="SSF56349">
    <property type="entry name" value="DNA breaking-rejoining enzymes"/>
    <property type="match status" value="1"/>
</dbReference>
<dbReference type="InterPro" id="IPR013762">
    <property type="entry name" value="Integrase-like_cat_sf"/>
</dbReference>
<evidence type="ECO:0000313" key="6">
    <source>
        <dbReference type="Proteomes" id="UP001597176"/>
    </source>
</evidence>
<reference evidence="6" key="1">
    <citation type="journal article" date="2019" name="Int. J. Syst. Evol. Microbiol.">
        <title>The Global Catalogue of Microorganisms (GCM) 10K type strain sequencing project: providing services to taxonomists for standard genome sequencing and annotation.</title>
        <authorList>
            <consortium name="The Broad Institute Genomics Platform"/>
            <consortium name="The Broad Institute Genome Sequencing Center for Infectious Disease"/>
            <person name="Wu L."/>
            <person name="Ma J."/>
        </authorList>
    </citation>
    <scope>NUCLEOTIDE SEQUENCE [LARGE SCALE GENOMIC DNA]</scope>
    <source>
        <strain evidence="6">CCUG 56108</strain>
    </source>
</reference>
<dbReference type="PROSITE" id="PS51898">
    <property type="entry name" value="TYR_RECOMBINASE"/>
    <property type="match status" value="1"/>
</dbReference>
<evidence type="ECO:0000256" key="2">
    <source>
        <dbReference type="ARBA" id="ARBA00023172"/>
    </source>
</evidence>
<feature type="compositionally biased region" description="Basic and acidic residues" evidence="3">
    <location>
        <begin position="372"/>
        <end position="385"/>
    </location>
</feature>
<evidence type="ECO:0000256" key="3">
    <source>
        <dbReference type="SAM" id="MobiDB-lite"/>
    </source>
</evidence>
<evidence type="ECO:0000256" key="1">
    <source>
        <dbReference type="ARBA" id="ARBA00022908"/>
    </source>
</evidence>
<organism evidence="5 6">
    <name type="scientific">Methylobacterium marchantiae</name>
    <dbReference type="NCBI Taxonomy" id="600331"/>
    <lineage>
        <taxon>Bacteria</taxon>
        <taxon>Pseudomonadati</taxon>
        <taxon>Pseudomonadota</taxon>
        <taxon>Alphaproteobacteria</taxon>
        <taxon>Hyphomicrobiales</taxon>
        <taxon>Methylobacteriaceae</taxon>
        <taxon>Methylobacterium</taxon>
    </lineage>
</organism>
<keyword evidence="2" id="KW-0233">DNA recombination</keyword>
<dbReference type="CDD" id="cd00796">
    <property type="entry name" value="INT_Rci_Hp1_C"/>
    <property type="match status" value="1"/>
</dbReference>
<dbReference type="Proteomes" id="UP001597176">
    <property type="component" value="Unassembled WGS sequence"/>
</dbReference>
<evidence type="ECO:0000313" key="5">
    <source>
        <dbReference type="EMBL" id="MFD1303516.1"/>
    </source>
</evidence>
<sequence length="385" mass="43464">MPLLKRPGSAVYSYDFKRGRRRFSGSTHCTDLRSAKAVERLAILAAEEEVNAGRDAAPKVMTFMAATARYWAEVGEGTATPKKAEAELHRLAALVGEKTPLREITDDLVAKLVAQRRREYVKGEPARGRISASTVNRTTTQLLRRILTRAKLVWKEKLPDEPNWRVHMLKEPKERVRELRYDEEEKLDAAERADYKAPRIFAQVTGLRRREVAGLRWSQVDFANGTISVVGKGDKPHVLPITDELQDLLVPLQGHHPEAVFTFVAQKNRLCPRTKTRYVKGQRYPVTYEGLGTHFGRTVRKAGIKGFRIHDLRHTAATRTLRATGNLRLVQQMLAHSSPTTTAKYAHATLEDMREGMARATSDGIRRRTAAHGKEHEKEIGNPTD</sequence>
<keyword evidence="6" id="KW-1185">Reference proteome</keyword>
<dbReference type="RefSeq" id="WP_238208518.1">
    <property type="nucleotide sequence ID" value="NZ_JBHTND010000030.1"/>
</dbReference>
<feature type="region of interest" description="Disordered" evidence="3">
    <location>
        <begin position="363"/>
        <end position="385"/>
    </location>
</feature>
<dbReference type="PANTHER" id="PTHR30349">
    <property type="entry name" value="PHAGE INTEGRASE-RELATED"/>
    <property type="match status" value="1"/>
</dbReference>
<name>A0ABW3X1X7_9HYPH</name>
<dbReference type="Pfam" id="PF00589">
    <property type="entry name" value="Phage_integrase"/>
    <property type="match status" value="1"/>
</dbReference>
<proteinExistence type="predicted"/>
<protein>
    <submittedName>
        <fullName evidence="5">Tyrosine-type recombinase/integrase</fullName>
    </submittedName>
</protein>
<comment type="caution">
    <text evidence="5">The sequence shown here is derived from an EMBL/GenBank/DDBJ whole genome shotgun (WGS) entry which is preliminary data.</text>
</comment>
<keyword evidence="1" id="KW-0229">DNA integration</keyword>
<dbReference type="EMBL" id="JBHTND010000030">
    <property type="protein sequence ID" value="MFD1303516.1"/>
    <property type="molecule type" value="Genomic_DNA"/>
</dbReference>
<accession>A0ABW3X1X7</accession>
<dbReference type="InterPro" id="IPR050090">
    <property type="entry name" value="Tyrosine_recombinase_XerCD"/>
</dbReference>
<dbReference type="InterPro" id="IPR011010">
    <property type="entry name" value="DNA_brk_join_enz"/>
</dbReference>
<evidence type="ECO:0000259" key="4">
    <source>
        <dbReference type="PROSITE" id="PS51898"/>
    </source>
</evidence>
<gene>
    <name evidence="5" type="ORF">ACFQ4G_18240</name>
</gene>
<dbReference type="Gene3D" id="1.10.443.10">
    <property type="entry name" value="Intergrase catalytic core"/>
    <property type="match status" value="1"/>
</dbReference>
<dbReference type="InterPro" id="IPR002104">
    <property type="entry name" value="Integrase_catalytic"/>
</dbReference>
<dbReference type="PANTHER" id="PTHR30349:SF64">
    <property type="entry name" value="PROPHAGE INTEGRASE INTD-RELATED"/>
    <property type="match status" value="1"/>
</dbReference>
<feature type="domain" description="Tyr recombinase" evidence="4">
    <location>
        <begin position="170"/>
        <end position="358"/>
    </location>
</feature>